<evidence type="ECO:0000313" key="2">
    <source>
        <dbReference type="EMBL" id="KAL3763214.1"/>
    </source>
</evidence>
<protein>
    <submittedName>
        <fullName evidence="2">Uncharacterized protein</fullName>
    </submittedName>
</protein>
<feature type="region of interest" description="Disordered" evidence="1">
    <location>
        <begin position="287"/>
        <end position="339"/>
    </location>
</feature>
<evidence type="ECO:0000256" key="1">
    <source>
        <dbReference type="SAM" id="MobiDB-lite"/>
    </source>
</evidence>
<dbReference type="AlphaFoldDB" id="A0ABD3MK81"/>
<dbReference type="EMBL" id="JALLAZ020001807">
    <property type="protein sequence ID" value="KAL3763214.1"/>
    <property type="molecule type" value="Genomic_DNA"/>
</dbReference>
<dbReference type="InterPro" id="IPR036612">
    <property type="entry name" value="KH_dom_type_1_sf"/>
</dbReference>
<feature type="compositionally biased region" description="Basic and acidic residues" evidence="1">
    <location>
        <begin position="194"/>
        <end position="205"/>
    </location>
</feature>
<dbReference type="SUPFAM" id="SSF54791">
    <property type="entry name" value="Eukaryotic type KH-domain (KH-domain type I)"/>
    <property type="match status" value="1"/>
</dbReference>
<sequence length="888" mass="98660">MPDIDKKFLVALVPEQESEQRFPPGCPVWYSLEYSTSSSSSSTSNRHLSTLEACGGVVRAIFIDLKSREIVYKVESNRPSLPDNEAGEQIFLLEGQLAFASNCRVKARGMLDEDEMNDVGLEGVILCPFFPPPSNDRNANGMKKLSYAIRFLLDGRENRHLMVKFDVDPDLVAYNPSPSFGGGGGGETASALSRRGEENRDPGAEIESDKVNDSVFKASLDNNIEETLAAQAQQRSLAMECAVIHPDSIDHGCISSIRSDNFPQERSVTCVLQQCNGAPEISFAVQQHESTAATEESNHQHHSVNDTTYEKPSDSISLNRDENISQPSSLPTKTAVHASYEQRTMSVEDPSLSVSHPAKPCSTVDNALAPDSDQEGIFPQRWGPPERRATPSLEITQKQSSSNTVNEDQNNEGTCVLTVPLWALKKCVRRNDLFLHLVGVENGIRGHKVLEIIRKTKTSIHFSRYCRDKSVPMIITIEGNRNNVTQAKRWIVESLLKFLADPSLERRLVYEMGMTAEGTLHIQKADGAVKVACHITHNLIWMKLLKYSSRGMKLLLNDGLRRELIKDTNCHIEVYGLQDDPPTMSVPYVFICGNVLDEVNKVTSNVACLIKQHQQRDDSLNRALGGGGGGRGASFDGVSYNRDVCERGLQWLGPPMKRIDEKASASLILGLGMTTTKRPRVPDGGGEETNRLSGQAERLLEETNCSVKICRNNIKDGALQVKIDADENRCLVKARKNIMKLLVEFLNDECSNGRLLYELMVNLEGCNNGTTENGFVRHEQEYYGRKNVMVWMKLLELPYFKSKGKNHAHGNFLLQPYVLAELTHGTGCSIDVYGFGNKTPLLCDPYVIISAGRKEEVNIVAERVTDKLLTHQEKCILGCKFLTRTASR</sequence>
<accession>A0ABD3MK81</accession>
<reference evidence="2 3" key="1">
    <citation type="submission" date="2024-10" db="EMBL/GenBank/DDBJ databases">
        <title>Updated reference genomes for cyclostephanoid diatoms.</title>
        <authorList>
            <person name="Roberts W.R."/>
            <person name="Alverson A.J."/>
        </authorList>
    </citation>
    <scope>NUCLEOTIDE SEQUENCE [LARGE SCALE GENOMIC DNA]</scope>
    <source>
        <strain evidence="2 3">AJA276-08</strain>
    </source>
</reference>
<feature type="region of interest" description="Disordered" evidence="1">
    <location>
        <begin position="375"/>
        <end position="409"/>
    </location>
</feature>
<dbReference type="Proteomes" id="UP001530315">
    <property type="component" value="Unassembled WGS sequence"/>
</dbReference>
<gene>
    <name evidence="2" type="ORF">ACHAW5_005174</name>
</gene>
<keyword evidence="3" id="KW-1185">Reference proteome</keyword>
<feature type="region of interest" description="Disordered" evidence="1">
    <location>
        <begin position="176"/>
        <end position="205"/>
    </location>
</feature>
<comment type="caution">
    <text evidence="2">The sequence shown here is derived from an EMBL/GenBank/DDBJ whole genome shotgun (WGS) entry which is preliminary data.</text>
</comment>
<dbReference type="CDD" id="cd00105">
    <property type="entry name" value="KH-I"/>
    <property type="match status" value="1"/>
</dbReference>
<proteinExistence type="predicted"/>
<feature type="compositionally biased region" description="Basic and acidic residues" evidence="1">
    <location>
        <begin position="308"/>
        <end position="323"/>
    </location>
</feature>
<evidence type="ECO:0000313" key="3">
    <source>
        <dbReference type="Proteomes" id="UP001530315"/>
    </source>
</evidence>
<feature type="compositionally biased region" description="Polar residues" evidence="1">
    <location>
        <begin position="393"/>
        <end position="409"/>
    </location>
</feature>
<organism evidence="2 3">
    <name type="scientific">Stephanodiscus triporus</name>
    <dbReference type="NCBI Taxonomy" id="2934178"/>
    <lineage>
        <taxon>Eukaryota</taxon>
        <taxon>Sar</taxon>
        <taxon>Stramenopiles</taxon>
        <taxon>Ochrophyta</taxon>
        <taxon>Bacillariophyta</taxon>
        <taxon>Coscinodiscophyceae</taxon>
        <taxon>Thalassiosirophycidae</taxon>
        <taxon>Stephanodiscales</taxon>
        <taxon>Stephanodiscaceae</taxon>
        <taxon>Stephanodiscus</taxon>
    </lineage>
</organism>
<name>A0ABD3MK81_9STRA</name>